<accession>A0A9E7ELQ6</accession>
<keyword evidence="6" id="KW-0812">Transmembrane</keyword>
<dbReference type="GO" id="GO:0016020">
    <property type="term" value="C:membrane"/>
    <property type="evidence" value="ECO:0007669"/>
    <property type="project" value="UniProtKB-SubCell"/>
</dbReference>
<dbReference type="EC" id="2.1.1.-" evidence="6"/>
<keyword evidence="8" id="KW-1185">Reference proteome</keyword>
<keyword evidence="6" id="KW-0325">Glycoprotein</keyword>
<evidence type="ECO:0000256" key="3">
    <source>
        <dbReference type="ARBA" id="ARBA00022603"/>
    </source>
</evidence>
<dbReference type="GO" id="GO:0005802">
    <property type="term" value="C:trans-Golgi network"/>
    <property type="evidence" value="ECO:0007669"/>
    <property type="project" value="TreeGrafter"/>
</dbReference>
<feature type="transmembrane region" description="Helical" evidence="6">
    <location>
        <begin position="20"/>
        <end position="43"/>
    </location>
</feature>
<evidence type="ECO:0000256" key="6">
    <source>
        <dbReference type="RuleBase" id="RU366043"/>
    </source>
</evidence>
<dbReference type="InterPro" id="IPR029063">
    <property type="entry name" value="SAM-dependent_MTases_sf"/>
</dbReference>
<evidence type="ECO:0000256" key="4">
    <source>
        <dbReference type="ARBA" id="ARBA00022968"/>
    </source>
</evidence>
<keyword evidence="6" id="KW-0808">Transferase</keyword>
<dbReference type="OrthoDB" id="2013972at2759"/>
<evidence type="ECO:0000313" key="7">
    <source>
        <dbReference type="EMBL" id="URD79358.1"/>
    </source>
</evidence>
<dbReference type="SUPFAM" id="SSF53335">
    <property type="entry name" value="S-adenosyl-L-methionine-dependent methyltransferases"/>
    <property type="match status" value="1"/>
</dbReference>
<reference evidence="7" key="1">
    <citation type="submission" date="2022-05" db="EMBL/GenBank/DDBJ databases">
        <title>The Musa troglodytarum L. genome provides insights into the mechanism of non-climacteric behaviour and enrichment of carotenoids.</title>
        <authorList>
            <person name="Wang J."/>
        </authorList>
    </citation>
    <scope>NUCLEOTIDE SEQUENCE</scope>
    <source>
        <tissue evidence="7">Leaf</tissue>
    </source>
</reference>
<comment type="subcellular location">
    <subcellularLocation>
        <location evidence="5">Endomembrane system</location>
        <topology evidence="5">Single-pass membrane protein</topology>
    </subcellularLocation>
    <subcellularLocation>
        <location evidence="1 6">Membrane</location>
        <topology evidence="1 6">Single-pass type II membrane protein</topology>
    </subcellularLocation>
</comment>
<dbReference type="PANTHER" id="PTHR10108">
    <property type="entry name" value="SAM-DEPENDENT METHYLTRANSFERASE"/>
    <property type="match status" value="1"/>
</dbReference>
<keyword evidence="4 6" id="KW-0735">Signal-anchor</keyword>
<dbReference type="Proteomes" id="UP001055439">
    <property type="component" value="Chromosome 10"/>
</dbReference>
<dbReference type="GO" id="GO:0005768">
    <property type="term" value="C:endosome"/>
    <property type="evidence" value="ECO:0007669"/>
    <property type="project" value="TreeGrafter"/>
</dbReference>
<name>A0A9E7ELQ6_9LILI</name>
<keyword evidence="3 6" id="KW-0489">Methyltransferase</keyword>
<dbReference type="AlphaFoldDB" id="A0A9E7ELQ6"/>
<dbReference type="PANTHER" id="PTHR10108:SF763">
    <property type="entry name" value="PECTIN METHYLTRANSFERASE QUA3-RELATED"/>
    <property type="match status" value="1"/>
</dbReference>
<evidence type="ECO:0000256" key="5">
    <source>
        <dbReference type="ARBA" id="ARBA00037847"/>
    </source>
</evidence>
<protein>
    <recommendedName>
        <fullName evidence="6">Methyltransferase</fullName>
        <ecNumber evidence="6">2.1.1.-</ecNumber>
    </recommendedName>
</protein>
<keyword evidence="6" id="KW-1133">Transmembrane helix</keyword>
<dbReference type="EMBL" id="CP097503">
    <property type="protein sequence ID" value="URD79358.1"/>
    <property type="molecule type" value="Genomic_DNA"/>
</dbReference>
<sequence>MAHVNLPQGRRWPGRPRWGVLDLVSAALFTAVFVLLVLIVTSLGDSLAASGRRALARSAAGSRQRERIVALLDSPTASPFAIDSCPAEEVDNMPCEDPRRNSQLSREMNFYRVRHCPLPGETPLCLVPPPKGYRIPVPWPESLHKDIHGKFIEERSSGLDEGRGAILHFSRWWYYVPRWGHKLHQKTWPVYPVKQRPLEDRSRYGMWDGTYLIEVDRLLRPEGYLVISGPPVQWAIQDKEWADLQAMVHALCYRLITVDDNTAIWKKPSGASCLPYLNNFWLDRCSDNDDPNEAWQALGKLRKCITKVPLSEEISLSAIPEWPQRLSKTPARISLMKNGIDMFEADTQHWARRVIYYKKSLGVELGSPRICNVMDMNAFIGGFAAALSSDPVWIMNVVPARNPLTLDIIYDRGLIGLYHDWCEAFSTYPRTYDLIHVAGINSLIRDTTSGNDRCSLVDLMVEMDRMLRPQGTAVVRDTPEVIDRVARPCDPVDGPGAQE</sequence>
<keyword evidence="6" id="KW-0472">Membrane</keyword>
<evidence type="ECO:0000256" key="1">
    <source>
        <dbReference type="ARBA" id="ARBA00004606"/>
    </source>
</evidence>
<evidence type="ECO:0000256" key="2">
    <source>
        <dbReference type="ARBA" id="ARBA00008361"/>
    </source>
</evidence>
<organism evidence="7 8">
    <name type="scientific">Musa troglodytarum</name>
    <name type="common">fe'i banana</name>
    <dbReference type="NCBI Taxonomy" id="320322"/>
    <lineage>
        <taxon>Eukaryota</taxon>
        <taxon>Viridiplantae</taxon>
        <taxon>Streptophyta</taxon>
        <taxon>Embryophyta</taxon>
        <taxon>Tracheophyta</taxon>
        <taxon>Spermatophyta</taxon>
        <taxon>Magnoliopsida</taxon>
        <taxon>Liliopsida</taxon>
        <taxon>Zingiberales</taxon>
        <taxon>Musaceae</taxon>
        <taxon>Musa</taxon>
    </lineage>
</organism>
<dbReference type="GO" id="GO:0008757">
    <property type="term" value="F:S-adenosylmethionine-dependent methyltransferase activity"/>
    <property type="evidence" value="ECO:0007669"/>
    <property type="project" value="TreeGrafter"/>
</dbReference>
<proteinExistence type="inferred from homology"/>
<gene>
    <name evidence="7" type="ORF">MUK42_09856</name>
</gene>
<dbReference type="Pfam" id="PF03141">
    <property type="entry name" value="Methyltransf_29"/>
    <property type="match status" value="2"/>
</dbReference>
<dbReference type="InterPro" id="IPR004159">
    <property type="entry name" value="Put_SAM_MeTrfase"/>
</dbReference>
<dbReference type="GO" id="GO:0032259">
    <property type="term" value="P:methylation"/>
    <property type="evidence" value="ECO:0007669"/>
    <property type="project" value="UniProtKB-KW"/>
</dbReference>
<evidence type="ECO:0000313" key="8">
    <source>
        <dbReference type="Proteomes" id="UP001055439"/>
    </source>
</evidence>
<comment type="similarity">
    <text evidence="2 6">Belongs to the methyltransferase superfamily.</text>
</comment>